<dbReference type="PANTHER" id="PTHR35446">
    <property type="entry name" value="SI:CH211-175M2.5"/>
    <property type="match status" value="1"/>
</dbReference>
<gene>
    <name evidence="2" type="ORF">F8566_13355</name>
</gene>
<dbReference type="SUPFAM" id="SSF69118">
    <property type="entry name" value="AhpD-like"/>
    <property type="match status" value="1"/>
</dbReference>
<comment type="caution">
    <text evidence="2">The sequence shown here is derived from an EMBL/GenBank/DDBJ whole genome shotgun (WGS) entry which is preliminary data.</text>
</comment>
<dbReference type="PANTHER" id="PTHR35446:SF3">
    <property type="entry name" value="CMD DOMAIN-CONTAINING PROTEIN"/>
    <property type="match status" value="1"/>
</dbReference>
<evidence type="ECO:0000313" key="3">
    <source>
        <dbReference type="Proteomes" id="UP000468735"/>
    </source>
</evidence>
<evidence type="ECO:0000313" key="2">
    <source>
        <dbReference type="EMBL" id="KAB2349726.1"/>
    </source>
</evidence>
<sequence>MHLPILTSDSVPAASRPILDGIAADLGFVPNFAAAIAASPTLLAGFDGLRRAVGGDSFDPVHREIAGVAVGVAVDNAYGVAFHSTVLSGLGVDQEDIKAMRDGTEPRGEVQAAVYAFARALVVERGAVPQEVVRRAFDAGLQPADLLQLVTECAFATLVGLVDNLAGRIELDELLRPQAWK</sequence>
<feature type="domain" description="Carboxymuconolactone decarboxylase-like" evidence="1">
    <location>
        <begin position="40"/>
        <end position="119"/>
    </location>
</feature>
<protein>
    <recommendedName>
        <fullName evidence="1">Carboxymuconolactone decarboxylase-like domain-containing protein</fullName>
    </recommendedName>
</protein>
<name>A0A6H9YVB6_9ACTN</name>
<dbReference type="AlphaFoldDB" id="A0A6H9YVB6"/>
<reference evidence="2 3" key="1">
    <citation type="submission" date="2019-09" db="EMBL/GenBank/DDBJ databases">
        <title>Actinomadura physcomitrii sp. nov., a novel actinomycete isolated from moss [Physcomitrium sphaericum (Ludw) Fuernr].</title>
        <authorList>
            <person name="Zhuang X."/>
            <person name="Liu C."/>
        </authorList>
    </citation>
    <scope>NUCLEOTIDE SEQUENCE [LARGE SCALE GENOMIC DNA]</scope>
    <source>
        <strain evidence="2 3">HMC1</strain>
    </source>
</reference>
<dbReference type="Gene3D" id="1.20.1290.10">
    <property type="entry name" value="AhpD-like"/>
    <property type="match status" value="1"/>
</dbReference>
<dbReference type="GO" id="GO:0051920">
    <property type="term" value="F:peroxiredoxin activity"/>
    <property type="evidence" value="ECO:0007669"/>
    <property type="project" value="InterPro"/>
</dbReference>
<dbReference type="OrthoDB" id="3477207at2"/>
<dbReference type="Pfam" id="PF02627">
    <property type="entry name" value="CMD"/>
    <property type="match status" value="1"/>
</dbReference>
<evidence type="ECO:0000259" key="1">
    <source>
        <dbReference type="Pfam" id="PF02627"/>
    </source>
</evidence>
<accession>A0A6H9YVB6</accession>
<dbReference type="InterPro" id="IPR029032">
    <property type="entry name" value="AhpD-like"/>
</dbReference>
<dbReference type="RefSeq" id="WP_151560495.1">
    <property type="nucleotide sequence ID" value="NZ_WBMT01000005.1"/>
</dbReference>
<dbReference type="EMBL" id="WBMT01000005">
    <property type="protein sequence ID" value="KAB2349726.1"/>
    <property type="molecule type" value="Genomic_DNA"/>
</dbReference>
<dbReference type="Proteomes" id="UP000468735">
    <property type="component" value="Unassembled WGS sequence"/>
</dbReference>
<proteinExistence type="predicted"/>
<dbReference type="InterPro" id="IPR003779">
    <property type="entry name" value="CMD-like"/>
</dbReference>
<keyword evidence="3" id="KW-1185">Reference proteome</keyword>
<organism evidence="2 3">
    <name type="scientific">Actinomadura rudentiformis</name>
    <dbReference type="NCBI Taxonomy" id="359158"/>
    <lineage>
        <taxon>Bacteria</taxon>
        <taxon>Bacillati</taxon>
        <taxon>Actinomycetota</taxon>
        <taxon>Actinomycetes</taxon>
        <taxon>Streptosporangiales</taxon>
        <taxon>Thermomonosporaceae</taxon>
        <taxon>Actinomadura</taxon>
    </lineage>
</organism>